<comment type="caution">
    <text evidence="1">The sequence shown here is derived from an EMBL/GenBank/DDBJ whole genome shotgun (WGS) entry which is preliminary data.</text>
</comment>
<proteinExistence type="predicted"/>
<dbReference type="AlphaFoldDB" id="A0A2K0UCF8"/>
<gene>
    <name evidence="1" type="ORF">THARTR1_04291</name>
</gene>
<organism evidence="1 2">
    <name type="scientific">Trichoderma harzianum</name>
    <name type="common">Hypocrea lixii</name>
    <dbReference type="NCBI Taxonomy" id="5544"/>
    <lineage>
        <taxon>Eukaryota</taxon>
        <taxon>Fungi</taxon>
        <taxon>Dikarya</taxon>
        <taxon>Ascomycota</taxon>
        <taxon>Pezizomycotina</taxon>
        <taxon>Sordariomycetes</taxon>
        <taxon>Hypocreomycetidae</taxon>
        <taxon>Hypocreales</taxon>
        <taxon>Hypocreaceae</taxon>
        <taxon>Trichoderma</taxon>
    </lineage>
</organism>
<evidence type="ECO:0000313" key="2">
    <source>
        <dbReference type="Proteomes" id="UP000236290"/>
    </source>
</evidence>
<dbReference type="EMBL" id="MTYI01000053">
    <property type="protein sequence ID" value="PNP55461.1"/>
    <property type="molecule type" value="Genomic_DNA"/>
</dbReference>
<dbReference type="Proteomes" id="UP000236290">
    <property type="component" value="Unassembled WGS sequence"/>
</dbReference>
<evidence type="ECO:0000313" key="1">
    <source>
        <dbReference type="EMBL" id="PNP55461.1"/>
    </source>
</evidence>
<reference evidence="1 2" key="1">
    <citation type="submission" date="2017-02" db="EMBL/GenBank/DDBJ databases">
        <title>Genomes of Trichoderma spp. with biocontrol activity.</title>
        <authorList>
            <person name="Gardiner D."/>
            <person name="Kazan K."/>
            <person name="Vos C."/>
            <person name="Harvey P."/>
        </authorList>
    </citation>
    <scope>NUCLEOTIDE SEQUENCE [LARGE SCALE GENOMIC DNA]</scope>
    <source>
        <strain evidence="1 2">Tr1</strain>
    </source>
</reference>
<protein>
    <submittedName>
        <fullName evidence="1">Uncharacterized protein</fullName>
    </submittedName>
</protein>
<sequence>MKTDDAVSQPLASRMPAIASAITTTTTTTRDGHHLPIAMASTSQSQPQSKWNTDRLAWRLGADATSAACAGALIAPIITIIDR</sequence>
<accession>A0A2K0UCF8</accession>
<name>A0A2K0UCF8_TRIHA</name>